<dbReference type="SUPFAM" id="SSF54523">
    <property type="entry name" value="Pili subunits"/>
    <property type="match status" value="1"/>
</dbReference>
<reference evidence="1 2" key="1">
    <citation type="submission" date="2021-11" db="EMBL/GenBank/DDBJ databases">
        <authorList>
            <person name="Liang Q."/>
            <person name="Mou H."/>
            <person name="Liu Z."/>
        </authorList>
    </citation>
    <scope>NUCLEOTIDE SEQUENCE [LARGE SCALE GENOMIC DNA]</scope>
    <source>
        <strain evidence="1 2">CHU3</strain>
    </source>
</reference>
<dbReference type="Pfam" id="PF16732">
    <property type="entry name" value="ComP_DUS"/>
    <property type="match status" value="1"/>
</dbReference>
<evidence type="ECO:0000313" key="1">
    <source>
        <dbReference type="EMBL" id="MCV2368513.1"/>
    </source>
</evidence>
<dbReference type="InterPro" id="IPR045584">
    <property type="entry name" value="Pilin-like"/>
</dbReference>
<keyword evidence="2" id="KW-1185">Reference proteome</keyword>
<protein>
    <submittedName>
        <fullName evidence="1">Type IV pilin protein</fullName>
    </submittedName>
</protein>
<evidence type="ECO:0000313" key="2">
    <source>
        <dbReference type="Proteomes" id="UP001209701"/>
    </source>
</evidence>
<sequence>MRRSQLPEATSSMASLRIKLEQYYQDNRKYGTTACGDGANAVSFSGPTHFTMTCSLSNSGQGYTITATGSSGQASGHIYTLNQSNGQATTKFKGASVTASCWLLKGDEC</sequence>
<dbReference type="Proteomes" id="UP001209701">
    <property type="component" value="Unassembled WGS sequence"/>
</dbReference>
<accession>A0ABT2YEN4</accession>
<comment type="caution">
    <text evidence="1">The sequence shown here is derived from an EMBL/GenBank/DDBJ whole genome shotgun (WGS) entry which is preliminary data.</text>
</comment>
<dbReference type="Gene3D" id="3.30.700.10">
    <property type="entry name" value="Glycoprotein, Type 4 Pilin"/>
    <property type="match status" value="1"/>
</dbReference>
<dbReference type="EMBL" id="JAJIRN010000004">
    <property type="protein sequence ID" value="MCV2368513.1"/>
    <property type="molecule type" value="Genomic_DNA"/>
</dbReference>
<dbReference type="InterPro" id="IPR031982">
    <property type="entry name" value="PilE-like"/>
</dbReference>
<proteinExistence type="predicted"/>
<name>A0ABT2YEN4_9BURK</name>
<organism evidence="1 2">
    <name type="scientific">Roseateles oligotrophus</name>
    <dbReference type="NCBI Taxonomy" id="1769250"/>
    <lineage>
        <taxon>Bacteria</taxon>
        <taxon>Pseudomonadati</taxon>
        <taxon>Pseudomonadota</taxon>
        <taxon>Betaproteobacteria</taxon>
        <taxon>Burkholderiales</taxon>
        <taxon>Sphaerotilaceae</taxon>
        <taxon>Roseateles</taxon>
    </lineage>
</organism>
<gene>
    <name evidence="1" type="ORF">LNV07_10480</name>
</gene>